<gene>
    <name evidence="2" type="ordered locus">Minf_2151</name>
</gene>
<evidence type="ECO:0000313" key="2">
    <source>
        <dbReference type="EMBL" id="ACD84205.1"/>
    </source>
</evidence>
<evidence type="ECO:0000256" key="1">
    <source>
        <dbReference type="SAM" id="Phobius"/>
    </source>
</evidence>
<protein>
    <submittedName>
        <fullName evidence="2">Uncharacterized protein</fullName>
    </submittedName>
</protein>
<organism evidence="2 3">
    <name type="scientific">Methylacidiphilum infernorum (isolate V4)</name>
    <name type="common">Methylokorus infernorum (strain V4)</name>
    <dbReference type="NCBI Taxonomy" id="481448"/>
    <lineage>
        <taxon>Bacteria</taxon>
        <taxon>Pseudomonadati</taxon>
        <taxon>Verrucomicrobiota</taxon>
        <taxon>Methylacidiphilae</taxon>
        <taxon>Methylacidiphilales</taxon>
        <taxon>Methylacidiphilaceae</taxon>
        <taxon>Methylacidiphilum (ex Ratnadevi et al. 2023)</taxon>
    </lineage>
</organism>
<keyword evidence="1" id="KW-1133">Transmembrane helix</keyword>
<dbReference type="HOGENOM" id="CLU_2233359_0_0_0"/>
<accession>B3DZM0</accession>
<keyword evidence="1" id="KW-0472">Membrane</keyword>
<name>B3DZM0_METI4</name>
<feature type="transmembrane region" description="Helical" evidence="1">
    <location>
        <begin position="80"/>
        <end position="104"/>
    </location>
</feature>
<dbReference type="EMBL" id="CP000975">
    <property type="protein sequence ID" value="ACD84205.1"/>
    <property type="molecule type" value="Genomic_DNA"/>
</dbReference>
<dbReference type="Proteomes" id="UP000009149">
    <property type="component" value="Chromosome"/>
</dbReference>
<sequence length="105" mass="11866">MPQEEKSIGPCSMALALSQFSRGIGNDVGIGAGLKKTETLEDKIEAEKKKKFRGIIHCRWLKPSPFPWNKEKKKKKELKLILKLTVFRPILIVFFSLEVGAISLL</sequence>
<dbReference type="KEGG" id="min:Minf_2151"/>
<evidence type="ECO:0000313" key="3">
    <source>
        <dbReference type="Proteomes" id="UP000009149"/>
    </source>
</evidence>
<reference evidence="2 3" key="1">
    <citation type="journal article" date="2008" name="Biol. Direct">
        <title>Complete genome sequence of the extremely acidophilic methanotroph isolate V4, Methylacidiphilum infernorum, a representative of the bacterial phylum Verrucomicrobia.</title>
        <authorList>
            <person name="Hou S."/>
            <person name="Makarova K.S."/>
            <person name="Saw J.H."/>
            <person name="Senin P."/>
            <person name="Ly B.V."/>
            <person name="Zhou Z."/>
            <person name="Ren Y."/>
            <person name="Wang J."/>
            <person name="Galperin M.Y."/>
            <person name="Omelchenko M.V."/>
            <person name="Wolf Y.I."/>
            <person name="Yutin N."/>
            <person name="Koonin E.V."/>
            <person name="Stott M.B."/>
            <person name="Mountain B.W."/>
            <person name="Crowe M.A."/>
            <person name="Smirnova A.V."/>
            <person name="Dunfield P.F."/>
            <person name="Feng L."/>
            <person name="Wang L."/>
            <person name="Alam M."/>
        </authorList>
    </citation>
    <scope>NUCLEOTIDE SEQUENCE [LARGE SCALE GENOMIC DNA]</scope>
    <source>
        <strain evidence="3">Isolate V4</strain>
    </source>
</reference>
<proteinExistence type="predicted"/>
<dbReference type="AlphaFoldDB" id="B3DZM0"/>
<keyword evidence="1" id="KW-0812">Transmembrane</keyword>
<dbReference type="STRING" id="481448.Minf_2151"/>